<evidence type="ECO:0000256" key="1">
    <source>
        <dbReference type="SAM" id="Phobius"/>
    </source>
</evidence>
<name>A0ABU3F475_9ENTE</name>
<proteinExistence type="predicted"/>
<accession>A0ABU3F475</accession>
<evidence type="ECO:0000313" key="4">
    <source>
        <dbReference type="Proteomes" id="UP001252875"/>
    </source>
</evidence>
<keyword evidence="1" id="KW-0812">Transmembrane</keyword>
<feature type="chain" id="PRO_5045882579" evidence="2">
    <location>
        <begin position="35"/>
        <end position="274"/>
    </location>
</feature>
<evidence type="ECO:0000313" key="3">
    <source>
        <dbReference type="EMBL" id="MDT2601939.1"/>
    </source>
</evidence>
<evidence type="ECO:0000256" key="2">
    <source>
        <dbReference type="SAM" id="SignalP"/>
    </source>
</evidence>
<dbReference type="RefSeq" id="WP_311823393.1">
    <property type="nucleotide sequence ID" value="NZ_JARPYF010000015.1"/>
</dbReference>
<keyword evidence="2" id="KW-0732">Signal</keyword>
<feature type="transmembrane region" description="Helical" evidence="1">
    <location>
        <begin position="244"/>
        <end position="264"/>
    </location>
</feature>
<organism evidence="3 4">
    <name type="scientific">Enterococcus hulanensis</name>
    <dbReference type="NCBI Taxonomy" id="2559929"/>
    <lineage>
        <taxon>Bacteria</taxon>
        <taxon>Bacillati</taxon>
        <taxon>Bacillota</taxon>
        <taxon>Bacilli</taxon>
        <taxon>Lactobacillales</taxon>
        <taxon>Enterococcaceae</taxon>
        <taxon>Enterococcus</taxon>
    </lineage>
</organism>
<sequence length="274" mass="31827">MKDQRVYYPHKRVVLFFLVVVTFILAFFPSSAEAALEDHVYIEDQYGERWRPGEMTSANIFATILERTVDSPTADGEKLIAPGTSGYYSFTIHNDYEQPIEYIVTGRDENEKELPLDFKLRVNNGPWIKGSENAWSLWSATFPLDYKRKLAAGQSETIDLTWQWPFERDKDKNDTSFGERALKEELIYRLTLNVIVETDEELADIKRNTQNNAAKEPVQNTLAQDSAAFFKQKLWRQYPQTGEFIAKSSIVMGILIVLFIYIVWRVRKGREKCE</sequence>
<gene>
    <name evidence="3" type="ORF">P7D85_19335</name>
</gene>
<keyword evidence="4" id="KW-1185">Reference proteome</keyword>
<comment type="caution">
    <text evidence="3">The sequence shown here is derived from an EMBL/GenBank/DDBJ whole genome shotgun (WGS) entry which is preliminary data.</text>
</comment>
<dbReference type="EMBL" id="JARPYI010000014">
    <property type="protein sequence ID" value="MDT2601939.1"/>
    <property type="molecule type" value="Genomic_DNA"/>
</dbReference>
<keyword evidence="1" id="KW-1133">Transmembrane helix</keyword>
<keyword evidence="1" id="KW-0472">Membrane</keyword>
<feature type="signal peptide" evidence="2">
    <location>
        <begin position="1"/>
        <end position="34"/>
    </location>
</feature>
<dbReference type="Proteomes" id="UP001252875">
    <property type="component" value="Unassembled WGS sequence"/>
</dbReference>
<protein>
    <submittedName>
        <fullName evidence="3">LPXTG cell wall anchor domain-containing protein</fullName>
    </submittedName>
</protein>
<reference evidence="3 4" key="1">
    <citation type="submission" date="2023-03" db="EMBL/GenBank/DDBJ databases">
        <authorList>
            <person name="Shen W."/>
            <person name="Cai J."/>
        </authorList>
    </citation>
    <scope>NUCLEOTIDE SEQUENCE [LARGE SCALE GENOMIC DNA]</scope>
    <source>
        <strain evidence="3 4">D6-4</strain>
    </source>
</reference>